<dbReference type="Pfam" id="PF10551">
    <property type="entry name" value="MULE"/>
    <property type="match status" value="1"/>
</dbReference>
<name>A0AB32X0J1_THECC</name>
<evidence type="ECO:0000313" key="3">
    <source>
        <dbReference type="Proteomes" id="UP000694886"/>
    </source>
</evidence>
<feature type="domain" description="MULE transposase" evidence="2">
    <location>
        <begin position="285"/>
        <end position="379"/>
    </location>
</feature>
<dbReference type="InterPro" id="IPR004332">
    <property type="entry name" value="Transposase_MuDR"/>
</dbReference>
<evidence type="ECO:0000259" key="2">
    <source>
        <dbReference type="Pfam" id="PF10551"/>
    </source>
</evidence>
<evidence type="ECO:0000313" key="4">
    <source>
        <dbReference type="RefSeq" id="XP_017985397.1"/>
    </source>
</evidence>
<sequence length="413" mass="47697">GSRGHTIIIVLEKVELDDHYKTVELEDVEGADPIYENAIGLENGIHSLDDSDQERVNIGVSRQWIVLGLDMISFQTIKSEESRSMDNHLYHGKVFLSKAELKRALSMLALKEYFEFRVKKSCHARFEVGCKDKACKFALRATKLLEGEYCHVWTLHKVHTCTIDGLQCGYRTASARVIGELISSRVQENCVTPLRPKEIMEEMNRKWELRCLYGKAWQVKEYVESLMFGPSKESFQHLPSYFHMLERENPGTVTCVTTDGEQRFKYCFWVFGSCIRGFSAVMRPVVAIDATHLKGRFKGILFVVVCKDANEQIYPLAFGIGHVEDEKSWLWFLNQLRRAIGCPENAMFIFDQHFGIKNVVEKVYKDAHHGLCNYHLGKNVKNRFKREDVAAIFTMVAKCYRVIDFDKHMNKLK</sequence>
<feature type="non-terminal residue" evidence="4">
    <location>
        <position position="1"/>
    </location>
</feature>
<proteinExistence type="predicted"/>
<dbReference type="AlphaFoldDB" id="A0AB32X0J1"/>
<gene>
    <name evidence="4" type="primary">LOC108663978</name>
</gene>
<dbReference type="RefSeq" id="XP_017985397.1">
    <property type="nucleotide sequence ID" value="XM_018129908.1"/>
</dbReference>
<dbReference type="Pfam" id="PF03108">
    <property type="entry name" value="DBD_Tnp_Mut"/>
    <property type="match status" value="1"/>
</dbReference>
<dbReference type="InterPro" id="IPR018289">
    <property type="entry name" value="MULE_transposase_dom"/>
</dbReference>
<organism evidence="3 4">
    <name type="scientific">Theobroma cacao</name>
    <name type="common">Cacao</name>
    <name type="synonym">Cocoa</name>
    <dbReference type="NCBI Taxonomy" id="3641"/>
    <lineage>
        <taxon>Eukaryota</taxon>
        <taxon>Viridiplantae</taxon>
        <taxon>Streptophyta</taxon>
        <taxon>Embryophyta</taxon>
        <taxon>Tracheophyta</taxon>
        <taxon>Spermatophyta</taxon>
        <taxon>Magnoliopsida</taxon>
        <taxon>eudicotyledons</taxon>
        <taxon>Gunneridae</taxon>
        <taxon>Pentapetalae</taxon>
        <taxon>rosids</taxon>
        <taxon>malvids</taxon>
        <taxon>Malvales</taxon>
        <taxon>Malvaceae</taxon>
        <taxon>Byttnerioideae</taxon>
        <taxon>Theobroma</taxon>
    </lineage>
</organism>
<dbReference type="PANTHER" id="PTHR31973">
    <property type="entry name" value="POLYPROTEIN, PUTATIVE-RELATED"/>
    <property type="match status" value="1"/>
</dbReference>
<feature type="domain" description="Transposase MuDR plant" evidence="1">
    <location>
        <begin position="90"/>
        <end position="146"/>
    </location>
</feature>
<dbReference type="GeneID" id="108663978"/>
<evidence type="ECO:0000259" key="1">
    <source>
        <dbReference type="Pfam" id="PF03108"/>
    </source>
</evidence>
<dbReference type="KEGG" id="tcc:108663978"/>
<dbReference type="PANTHER" id="PTHR31973:SF195">
    <property type="entry name" value="MUDR FAMILY TRANSPOSASE"/>
    <property type="match status" value="1"/>
</dbReference>
<accession>A0AB32X0J1</accession>
<reference evidence="4" key="1">
    <citation type="submission" date="2025-08" db="UniProtKB">
        <authorList>
            <consortium name="RefSeq"/>
        </authorList>
    </citation>
    <scope>IDENTIFICATION</scope>
</reference>
<protein>
    <submittedName>
        <fullName evidence="4">Uncharacterized protein LOC108663978</fullName>
    </submittedName>
</protein>
<dbReference type="Proteomes" id="UP000694886">
    <property type="component" value="Unplaced"/>
</dbReference>